<feature type="compositionally biased region" description="Low complexity" evidence="1">
    <location>
        <begin position="7"/>
        <end position="16"/>
    </location>
</feature>
<feature type="compositionally biased region" description="Polar residues" evidence="1">
    <location>
        <begin position="395"/>
        <end position="408"/>
    </location>
</feature>
<evidence type="ECO:0000256" key="1">
    <source>
        <dbReference type="SAM" id="MobiDB-lite"/>
    </source>
</evidence>
<organism evidence="2 3">
    <name type="scientific">Phytophthora boehmeriae</name>
    <dbReference type="NCBI Taxonomy" id="109152"/>
    <lineage>
        <taxon>Eukaryota</taxon>
        <taxon>Sar</taxon>
        <taxon>Stramenopiles</taxon>
        <taxon>Oomycota</taxon>
        <taxon>Peronosporomycetes</taxon>
        <taxon>Peronosporales</taxon>
        <taxon>Peronosporaceae</taxon>
        <taxon>Phytophthora</taxon>
    </lineage>
</organism>
<feature type="region of interest" description="Disordered" evidence="1">
    <location>
        <begin position="395"/>
        <end position="422"/>
    </location>
</feature>
<keyword evidence="3" id="KW-1185">Reference proteome</keyword>
<reference evidence="2" key="1">
    <citation type="submission" date="2021-02" db="EMBL/GenBank/DDBJ databases">
        <authorList>
            <person name="Palmer J.M."/>
        </authorList>
    </citation>
    <scope>NUCLEOTIDE SEQUENCE</scope>
    <source>
        <strain evidence="2">SCRP23</strain>
    </source>
</reference>
<dbReference type="PANTHER" id="PTHR13510:SF44">
    <property type="entry name" value="RABENOSYN-5"/>
    <property type="match status" value="1"/>
</dbReference>
<evidence type="ECO:0008006" key="4">
    <source>
        <dbReference type="Google" id="ProtNLM"/>
    </source>
</evidence>
<feature type="region of interest" description="Disordered" evidence="1">
    <location>
        <begin position="1"/>
        <end position="20"/>
    </location>
</feature>
<comment type="caution">
    <text evidence="2">The sequence shown here is derived from an EMBL/GenBank/DDBJ whole genome shotgun (WGS) entry which is preliminary data.</text>
</comment>
<dbReference type="PANTHER" id="PTHR13510">
    <property type="entry name" value="FYVE-FINGER-CONTAINING RAB5 EFFECTOR PROTEIN RABENOSYN-5-RELATED"/>
    <property type="match status" value="1"/>
</dbReference>
<dbReference type="Proteomes" id="UP000693981">
    <property type="component" value="Unassembled WGS sequence"/>
</dbReference>
<dbReference type="OrthoDB" id="125084at2759"/>
<dbReference type="InterPro" id="IPR052727">
    <property type="entry name" value="Rab4/Rab5_effector"/>
</dbReference>
<dbReference type="AlphaFoldDB" id="A0A8T1X384"/>
<sequence length="526" mass="59044">MTQHTPSFSRSRASQRSMRRLAVPTLSMSLRSRRAQQPMVTLGLQQLDTYHDRAEKALSEAFTAYGKLGREVDNSRWKCIRSKQAVRLFRGRQPTSSGQTPLMCVGALRGRFDDVMEGLYCQNTKEMLLTNAVKCPRLSESSVLYSVQRQTAIEPYAFTGIKWATIKLSVSTNRDLCYFDKMGMIRQTSGKRMAYHVMQSVNLAECPPKATHKRVQASLCYLFEELEEDLVGIYMQGEMDSAALTYFASPAMTDVLLAVTNAMECARAKKLAEMMSVASPGPSRRSSTRRFKHVCRRCRLKENVLARDSSSRSHLVRAEFCRVCISKTDSMSMDELRDECSGYAPPSVRDAENSATRRFNVNSVAEEEDVNVPGSDRSLTAFTLKISAQLQSLGSRSDARASNLSSMEKVSMSEDEDDVDLEREGRDVLNSIGKKGNSHLVVLEKDPADTSRRSTRSTASTASSSYYHEDEDTEQYRTSLFARLLQVSNQAEATFHLAREQSLIAHSVWERNRKLALTPEGSAYSQ</sequence>
<evidence type="ECO:0000313" key="3">
    <source>
        <dbReference type="Proteomes" id="UP000693981"/>
    </source>
</evidence>
<evidence type="ECO:0000313" key="2">
    <source>
        <dbReference type="EMBL" id="KAG7400702.1"/>
    </source>
</evidence>
<feature type="compositionally biased region" description="Low complexity" evidence="1">
    <location>
        <begin position="456"/>
        <end position="465"/>
    </location>
</feature>
<accession>A0A8T1X384</accession>
<name>A0A8T1X384_9STRA</name>
<proteinExistence type="predicted"/>
<feature type="compositionally biased region" description="Basic and acidic residues" evidence="1">
    <location>
        <begin position="442"/>
        <end position="452"/>
    </location>
</feature>
<dbReference type="EMBL" id="JAGDFL010000025">
    <property type="protein sequence ID" value="KAG7400702.1"/>
    <property type="molecule type" value="Genomic_DNA"/>
</dbReference>
<feature type="region of interest" description="Disordered" evidence="1">
    <location>
        <begin position="440"/>
        <end position="470"/>
    </location>
</feature>
<protein>
    <recommendedName>
        <fullName evidence="4">START domain-containing protein</fullName>
    </recommendedName>
</protein>
<gene>
    <name evidence="2" type="ORF">PHYBOEH_004749</name>
</gene>